<evidence type="ECO:0000256" key="1">
    <source>
        <dbReference type="SAM" id="Phobius"/>
    </source>
</evidence>
<dbReference type="GO" id="GO:0042910">
    <property type="term" value="F:xenobiotic transmembrane transporter activity"/>
    <property type="evidence" value="ECO:0007669"/>
    <property type="project" value="TreeGrafter"/>
</dbReference>
<keyword evidence="1" id="KW-0472">Membrane</keyword>
<dbReference type="PRINTS" id="PR00702">
    <property type="entry name" value="ACRIFLAVINRP"/>
</dbReference>
<proteinExistence type="predicted"/>
<keyword evidence="1" id="KW-0812">Transmembrane</keyword>
<dbReference type="Gene3D" id="3.30.2090.10">
    <property type="entry name" value="Multidrug efflux transporter AcrB TolC docking domain, DN and DC subdomains"/>
    <property type="match status" value="2"/>
</dbReference>
<name>A0A498D6N3_9BACI</name>
<feature type="transmembrane region" description="Helical" evidence="1">
    <location>
        <begin position="891"/>
        <end position="912"/>
    </location>
</feature>
<dbReference type="Gene3D" id="3.30.70.1430">
    <property type="entry name" value="Multidrug efflux transporter AcrB pore domain"/>
    <property type="match status" value="2"/>
</dbReference>
<dbReference type="OrthoDB" id="9757876at2"/>
<dbReference type="GO" id="GO:0005886">
    <property type="term" value="C:plasma membrane"/>
    <property type="evidence" value="ECO:0007669"/>
    <property type="project" value="TreeGrafter"/>
</dbReference>
<gene>
    <name evidence="2" type="ORF">D8M04_12175</name>
</gene>
<dbReference type="Gene3D" id="3.30.70.1440">
    <property type="entry name" value="Multidrug efflux transporter AcrB pore domain"/>
    <property type="match status" value="1"/>
</dbReference>
<dbReference type="Gene3D" id="3.30.70.1320">
    <property type="entry name" value="Multidrug efflux transporter AcrB pore domain like"/>
    <property type="match status" value="1"/>
</dbReference>
<dbReference type="PANTHER" id="PTHR32063">
    <property type="match status" value="1"/>
</dbReference>
<dbReference type="SUPFAM" id="SSF82693">
    <property type="entry name" value="Multidrug efflux transporter AcrB pore domain, PN1, PN2, PC1 and PC2 subdomains"/>
    <property type="match status" value="1"/>
</dbReference>
<dbReference type="CDD" id="cd06174">
    <property type="entry name" value="MFS"/>
    <property type="match status" value="1"/>
</dbReference>
<dbReference type="AlphaFoldDB" id="A0A498D6N3"/>
<dbReference type="Proteomes" id="UP000270219">
    <property type="component" value="Unassembled WGS sequence"/>
</dbReference>
<dbReference type="SUPFAM" id="SSF82866">
    <property type="entry name" value="Multidrug efflux transporter AcrB transmembrane domain"/>
    <property type="match status" value="2"/>
</dbReference>
<comment type="caution">
    <text evidence="2">The sequence shown here is derived from an EMBL/GenBank/DDBJ whole genome shotgun (WGS) entry which is preliminary data.</text>
</comment>
<reference evidence="2 3" key="1">
    <citation type="submission" date="2018-10" db="EMBL/GenBank/DDBJ databases">
        <title>Oceanobacillus sp. YLB-02 draft genome.</title>
        <authorList>
            <person name="Yu L."/>
        </authorList>
    </citation>
    <scope>NUCLEOTIDE SEQUENCE [LARGE SCALE GENOMIC DNA]</scope>
    <source>
        <strain evidence="2 3">YLB-02</strain>
    </source>
</reference>
<feature type="transmembrane region" description="Helical" evidence="1">
    <location>
        <begin position="335"/>
        <end position="354"/>
    </location>
</feature>
<dbReference type="PANTHER" id="PTHR32063:SF0">
    <property type="entry name" value="SWARMING MOTILITY PROTEIN SWRC"/>
    <property type="match status" value="1"/>
</dbReference>
<feature type="transmembrane region" description="Helical" evidence="1">
    <location>
        <begin position="839"/>
        <end position="858"/>
    </location>
</feature>
<dbReference type="Pfam" id="PF00873">
    <property type="entry name" value="ACR_tran"/>
    <property type="match status" value="1"/>
</dbReference>
<dbReference type="InterPro" id="IPR027463">
    <property type="entry name" value="AcrB_DN_DC_subdom"/>
</dbReference>
<feature type="transmembrane region" description="Helical" evidence="1">
    <location>
        <begin position="940"/>
        <end position="959"/>
    </location>
</feature>
<feature type="transmembrane region" description="Helical" evidence="1">
    <location>
        <begin position="865"/>
        <end position="885"/>
    </location>
</feature>
<feature type="transmembrane region" description="Helical" evidence="1">
    <location>
        <begin position="523"/>
        <end position="541"/>
    </location>
</feature>
<feature type="transmembrane region" description="Helical" evidence="1">
    <location>
        <begin position="460"/>
        <end position="491"/>
    </location>
</feature>
<dbReference type="InterPro" id="IPR001036">
    <property type="entry name" value="Acrflvin-R"/>
</dbReference>
<organism evidence="2 3">
    <name type="scientific">Oceanobacillus piezotolerans</name>
    <dbReference type="NCBI Taxonomy" id="2448030"/>
    <lineage>
        <taxon>Bacteria</taxon>
        <taxon>Bacillati</taxon>
        <taxon>Bacillota</taxon>
        <taxon>Bacilli</taxon>
        <taxon>Bacillales</taxon>
        <taxon>Bacillaceae</taxon>
        <taxon>Oceanobacillus</taxon>
    </lineage>
</organism>
<feature type="transmembrane region" description="Helical" evidence="1">
    <location>
        <begin position="971"/>
        <end position="991"/>
    </location>
</feature>
<dbReference type="Gene3D" id="1.20.1640.10">
    <property type="entry name" value="Multidrug efflux transporter AcrB transmembrane domain"/>
    <property type="match status" value="2"/>
</dbReference>
<dbReference type="SUPFAM" id="SSF82714">
    <property type="entry name" value="Multidrug efflux transporter AcrB TolC docking domain, DN and DC subdomains"/>
    <property type="match status" value="1"/>
</dbReference>
<sequence length="1020" mass="111969">MKSGGTRLIKFIVNRKILVGLLTVLVLILGVYSLTKLDEELMPEVSFDGAYVAVTAGDMAAIEVERNITTPIEQSIIGVDGVEDVSSTTNIGQSSIQVMIEKGRGEDVSKEIQTIVNSVTSNVSGVTDVIAEQVSMSSSYEFFMDVSDGDMDEMTTFAEEVLEPRLEELSEVKDVLLMGIQEYEMVVEFDKEELAENALDSSQVISVIEQASTEATLGELTGEEEQPALRWETDLSSVEDVANITIPTQTGFIQVDDIADVSIQPIETSSNVWKEGSKDFIFVQIGRTADVTQIEMADAIREEIQKIKDEGLVDEFELNELVAQADYVEDSINGITENILIGGIIAIIVLLLYLRNIRATIIIGISIPTSILLTFIAMWLLDYSFNMLTMIALGLGIAMMVDSSIVILESIFKKKEQGLTALDAVLKGTKEVASAVIASMLTTIVVFLPIGLMGGDVGQFMVILSAVVAITLISSVIVAFTIIPTLSVNFLKSRKEKKQKEGKLIRSYGNFISWVVNKKRHSIAVIGIFFLMFAGSIFLVFKIPMTIMPDMLNRYTELMVDLETGLSIDEKNEVAMKVSDTLEEIDDVESSYIMDEGSMFYILINMTKGDDITTEQKEVNENILSSLRGLADDFPISNVQSMASMSSGQPVQIQIKGEDFEQLQTLAGSVANELEGIEGVVGITNSIERTSIEKVVELDRKAMEDKGVTEVQLRPFIQQAFLDMPIGEVTTNEDTVPLVVKWNEEVDNENELLDLTIPTMEGEERLSAFIDLQSVDTPNEISHLDGERFITVSADIENTDLGTVNREVQSMINDMDTPSGYAISAGGELETQQELVNDMILIFVISIFLVYLVMAVQFNHLAHPIIIMSVIPMAFVGVIIGLFATQRELSIMSAMGIILLVGIVLNNAILLVDRTNQLRREGISANDAVVRAGKDRIRPIFMTTFTTVGGMLPLALATGTTGNYQAPMATAIISGLLFATMITLVLVPAVYRTFNAIGSGFTKLFKRKKKRQEVVEDQAI</sequence>
<keyword evidence="1" id="KW-1133">Transmembrane helix</keyword>
<dbReference type="EMBL" id="RCHR01000004">
    <property type="protein sequence ID" value="RLL43674.1"/>
    <property type="molecule type" value="Genomic_DNA"/>
</dbReference>
<accession>A0A498D6N3</accession>
<evidence type="ECO:0000313" key="2">
    <source>
        <dbReference type="EMBL" id="RLL43674.1"/>
    </source>
</evidence>
<feature type="transmembrane region" description="Helical" evidence="1">
    <location>
        <begin position="387"/>
        <end position="412"/>
    </location>
</feature>
<evidence type="ECO:0000313" key="3">
    <source>
        <dbReference type="Proteomes" id="UP000270219"/>
    </source>
</evidence>
<feature type="transmembrane region" description="Helical" evidence="1">
    <location>
        <begin position="361"/>
        <end position="381"/>
    </location>
</feature>
<feature type="transmembrane region" description="Helical" evidence="1">
    <location>
        <begin position="432"/>
        <end position="454"/>
    </location>
</feature>
<protein>
    <submittedName>
        <fullName evidence="2">Efflux RND transporter permease subunit</fullName>
    </submittedName>
</protein>
<keyword evidence="3" id="KW-1185">Reference proteome</keyword>